<keyword evidence="2" id="KW-0732">Signal</keyword>
<feature type="signal peptide" evidence="2">
    <location>
        <begin position="1"/>
        <end position="17"/>
    </location>
</feature>
<protein>
    <recommendedName>
        <fullName evidence="3">Peptidase S33 tripeptidyl aminopeptidase-like C-terminal domain-containing protein</fullName>
    </recommendedName>
</protein>
<accession>A0ABN2Y8L6</accession>
<evidence type="ECO:0000259" key="3">
    <source>
        <dbReference type="Pfam" id="PF08386"/>
    </source>
</evidence>
<dbReference type="SUPFAM" id="SSF53474">
    <property type="entry name" value="alpha/beta-Hydrolases"/>
    <property type="match status" value="1"/>
</dbReference>
<evidence type="ECO:0000256" key="2">
    <source>
        <dbReference type="SAM" id="SignalP"/>
    </source>
</evidence>
<dbReference type="InterPro" id="IPR029058">
    <property type="entry name" value="AB_hydrolase_fold"/>
</dbReference>
<evidence type="ECO:0000313" key="4">
    <source>
        <dbReference type="EMBL" id="GAA2121906.1"/>
    </source>
</evidence>
<dbReference type="Proteomes" id="UP001500575">
    <property type="component" value="Unassembled WGS sequence"/>
</dbReference>
<feature type="domain" description="Peptidase S33 tripeptidyl aminopeptidase-like C-terminal" evidence="3">
    <location>
        <begin position="408"/>
        <end position="504"/>
    </location>
</feature>
<keyword evidence="5" id="KW-1185">Reference proteome</keyword>
<organism evidence="4 5">
    <name type="scientific">Nocardioides bigeumensis</name>
    <dbReference type="NCBI Taxonomy" id="433657"/>
    <lineage>
        <taxon>Bacteria</taxon>
        <taxon>Bacillati</taxon>
        <taxon>Actinomycetota</taxon>
        <taxon>Actinomycetes</taxon>
        <taxon>Propionibacteriales</taxon>
        <taxon>Nocardioidaceae</taxon>
        <taxon>Nocardioides</taxon>
    </lineage>
</organism>
<dbReference type="Pfam" id="PF08386">
    <property type="entry name" value="Abhydrolase_4"/>
    <property type="match status" value="1"/>
</dbReference>
<dbReference type="InterPro" id="IPR013595">
    <property type="entry name" value="Pept_S33_TAP-like_C"/>
</dbReference>
<reference evidence="4 5" key="1">
    <citation type="journal article" date="2019" name="Int. J. Syst. Evol. Microbiol.">
        <title>The Global Catalogue of Microorganisms (GCM) 10K type strain sequencing project: providing services to taxonomists for standard genome sequencing and annotation.</title>
        <authorList>
            <consortium name="The Broad Institute Genomics Platform"/>
            <consortium name="The Broad Institute Genome Sequencing Center for Infectious Disease"/>
            <person name="Wu L."/>
            <person name="Ma J."/>
        </authorList>
    </citation>
    <scope>NUCLEOTIDE SEQUENCE [LARGE SCALE GENOMIC DNA]</scope>
    <source>
        <strain evidence="4 5">JCM 16021</strain>
    </source>
</reference>
<sequence length="513" mass="55248">MRSFIPLVVAVALSATACTNDADRDSDPDLDGGTRAAPQVVWHACDDAVEATFLSKHRCGTLTVPQDRGDPDRGTLDLPVLQTWPVGVEPEPGLGTSFGANVGDPANFTGGAAMGATRLRHVGVQLGMRGTFPSTPDLTCPELDALSDRAAAVPDADRDLRSAFLEGVRRCASRLRAGGIEPANFDAAAAAADVDDLLSAMGADSWWMAGSYGTQSRVLFRYLHDFPGRLDGAFLDSPWFPHTDDLTGGALGTRSALDELFTACTKDERCASRYPDLEAAWERALLRTARTPLQGVGRNLDRDRVRVLVDDAKLLRFARYSLGGDGSANLRWLPRIITNAASGRLDNHLADLVASDPLFCAGYRPLCIQPASFAWGVFFTSLCHDQLPGLDEVALRSAVDGDPAYEQVFARSPYRGACEEWATPGQASPPPPDPDGTPLLFIPGQFDAFARPEWSQQHASAWVTAWLFTAPNNTHNTLGFDECGLGVRNAWVRTPTTPPDPGNCAARPELEFK</sequence>
<dbReference type="Gene3D" id="3.40.50.1820">
    <property type="entry name" value="alpha/beta hydrolase"/>
    <property type="match status" value="1"/>
</dbReference>
<feature type="region of interest" description="Disordered" evidence="1">
    <location>
        <begin position="494"/>
        <end position="513"/>
    </location>
</feature>
<evidence type="ECO:0000256" key="1">
    <source>
        <dbReference type="SAM" id="MobiDB-lite"/>
    </source>
</evidence>
<dbReference type="EMBL" id="BAAAQQ010000007">
    <property type="protein sequence ID" value="GAA2121906.1"/>
    <property type="molecule type" value="Genomic_DNA"/>
</dbReference>
<evidence type="ECO:0000313" key="5">
    <source>
        <dbReference type="Proteomes" id="UP001500575"/>
    </source>
</evidence>
<gene>
    <name evidence="4" type="ORF">GCM10009843_16550</name>
</gene>
<name>A0ABN2Y8L6_9ACTN</name>
<feature type="chain" id="PRO_5045079480" description="Peptidase S33 tripeptidyl aminopeptidase-like C-terminal domain-containing protein" evidence="2">
    <location>
        <begin position="18"/>
        <end position="513"/>
    </location>
</feature>
<comment type="caution">
    <text evidence="4">The sequence shown here is derived from an EMBL/GenBank/DDBJ whole genome shotgun (WGS) entry which is preliminary data.</text>
</comment>
<dbReference type="PROSITE" id="PS51257">
    <property type="entry name" value="PROKAR_LIPOPROTEIN"/>
    <property type="match status" value="1"/>
</dbReference>
<proteinExistence type="predicted"/>